<dbReference type="PANTHER" id="PTHR43265">
    <property type="entry name" value="ESTERASE ESTD"/>
    <property type="match status" value="1"/>
</dbReference>
<dbReference type="AlphaFoldDB" id="A0A919Y539"/>
<dbReference type="SUPFAM" id="SSF55383">
    <property type="entry name" value="Copper amine oxidase, domain N"/>
    <property type="match status" value="1"/>
</dbReference>
<evidence type="ECO:0008006" key="6">
    <source>
        <dbReference type="Google" id="ProtNLM"/>
    </source>
</evidence>
<evidence type="ECO:0000259" key="2">
    <source>
        <dbReference type="Pfam" id="PF07833"/>
    </source>
</evidence>
<dbReference type="InterPro" id="IPR053145">
    <property type="entry name" value="AB_hydrolase_Est10"/>
</dbReference>
<evidence type="ECO:0000259" key="3">
    <source>
        <dbReference type="Pfam" id="PF12146"/>
    </source>
</evidence>
<dbReference type="GO" id="GO:0052689">
    <property type="term" value="F:carboxylic ester hydrolase activity"/>
    <property type="evidence" value="ECO:0007669"/>
    <property type="project" value="TreeGrafter"/>
</dbReference>
<dbReference type="InterPro" id="IPR029058">
    <property type="entry name" value="AB_hydrolase_fold"/>
</dbReference>
<feature type="domain" description="Serine aminopeptidase S33" evidence="3">
    <location>
        <begin position="280"/>
        <end position="503"/>
    </location>
</feature>
<dbReference type="SUPFAM" id="SSF53474">
    <property type="entry name" value="alpha/beta-Hydrolases"/>
    <property type="match status" value="1"/>
</dbReference>
<keyword evidence="5" id="KW-1185">Reference proteome</keyword>
<evidence type="ECO:0000256" key="1">
    <source>
        <dbReference type="SAM" id="SignalP"/>
    </source>
</evidence>
<dbReference type="InterPro" id="IPR022742">
    <property type="entry name" value="Hydrolase_4"/>
</dbReference>
<gene>
    <name evidence="4" type="ORF">J41TS4_40390</name>
</gene>
<dbReference type="Proteomes" id="UP000678895">
    <property type="component" value="Unassembled WGS sequence"/>
</dbReference>
<feature type="domain" description="Copper amine oxidase-like N-terminal" evidence="2">
    <location>
        <begin position="33"/>
        <end position="108"/>
    </location>
</feature>
<comment type="caution">
    <text evidence="4">The sequence shown here is derived from an EMBL/GenBank/DDBJ whole genome shotgun (WGS) entry which is preliminary data.</text>
</comment>
<dbReference type="Gene3D" id="3.40.50.1820">
    <property type="entry name" value="alpha/beta hydrolase"/>
    <property type="match status" value="1"/>
</dbReference>
<dbReference type="PANTHER" id="PTHR43265:SF1">
    <property type="entry name" value="ESTERASE ESTD"/>
    <property type="match status" value="1"/>
</dbReference>
<organism evidence="4 5">
    <name type="scientific">Paenibacillus apis</name>
    <dbReference type="NCBI Taxonomy" id="1792174"/>
    <lineage>
        <taxon>Bacteria</taxon>
        <taxon>Bacillati</taxon>
        <taxon>Bacillota</taxon>
        <taxon>Bacilli</taxon>
        <taxon>Bacillales</taxon>
        <taxon>Paenibacillaceae</taxon>
        <taxon>Paenibacillus</taxon>
    </lineage>
</organism>
<feature type="chain" id="PRO_5036850029" description="Alpha/beta fold hydrolase" evidence="1">
    <location>
        <begin position="28"/>
        <end position="538"/>
    </location>
</feature>
<dbReference type="EMBL" id="BORS01000016">
    <property type="protein sequence ID" value="GIO44281.1"/>
    <property type="molecule type" value="Genomic_DNA"/>
</dbReference>
<proteinExistence type="predicted"/>
<dbReference type="InterPro" id="IPR036582">
    <property type="entry name" value="Mao_N_sf"/>
</dbReference>
<evidence type="ECO:0000313" key="5">
    <source>
        <dbReference type="Proteomes" id="UP000678895"/>
    </source>
</evidence>
<protein>
    <recommendedName>
        <fullName evidence="6">Alpha/beta fold hydrolase</fullName>
    </recommendedName>
</protein>
<dbReference type="Gene3D" id="3.30.457.10">
    <property type="entry name" value="Copper amine oxidase-like, N-terminal domain"/>
    <property type="match status" value="1"/>
</dbReference>
<dbReference type="Pfam" id="PF12146">
    <property type="entry name" value="Hydrolase_4"/>
    <property type="match status" value="1"/>
</dbReference>
<sequence length="538" mass="57582">MLKKNLKAATVLSLAISISLPATTAFAGDSDPSVLVPLRSTAQSLGAKVHWNQAEQSVTITKNNQTLIIRLGHKHSVLLNGKEIAIRTPVQVKDGNVVIDREILDQALASSAVESDPADIFIEALQAGNGSAAAALTAESIAPALPAAALNGLWSNYEQLFGKVKGQATKTETVNSVHRSVSYTFLTEAAGFQIILRLNEGGKVDDYYINTSLPQTYQAPAYERAGVYTEQEITVGSGALALPGTLTLPAGENAGTAPFPAVVLVHGSGPQDRDSTIGGAKVFRDLAVGLAAQGVAVLRYDKVTYEHSLKVSLNPTFTLKRETVDDALAAVELLKGMDNIDSSRIYVAGHSQGGYAVPLMIQADAGKNIAGAIILAGPAGKFADILALQQKELVARVKQLGMDSTLYEQQAAQYIAIADIVNDPQYTTENMPANFPMQPAFWWFEQKSYAASELAAKQAGPLLILQGENDWQVPAGQLDLWKQALKNRSDVEYKLYPKVNHLLSEYDGLSIGSEYAAPSNVDESIIEDIASWINRVKP</sequence>
<feature type="signal peptide" evidence="1">
    <location>
        <begin position="1"/>
        <end position="27"/>
    </location>
</feature>
<reference evidence="4" key="1">
    <citation type="submission" date="2021-03" db="EMBL/GenBank/DDBJ databases">
        <title>Antimicrobial resistance genes in bacteria isolated from Japanese honey, and their potential for conferring macrolide and lincosamide resistance in the American foulbrood pathogen Paenibacillus larvae.</title>
        <authorList>
            <person name="Okamoto M."/>
            <person name="Kumagai M."/>
            <person name="Kanamori H."/>
            <person name="Takamatsu D."/>
        </authorList>
    </citation>
    <scope>NUCLEOTIDE SEQUENCE</scope>
    <source>
        <strain evidence="4">J41TS4</strain>
    </source>
</reference>
<keyword evidence="1" id="KW-0732">Signal</keyword>
<evidence type="ECO:0000313" key="4">
    <source>
        <dbReference type="EMBL" id="GIO44281.1"/>
    </source>
</evidence>
<accession>A0A919Y539</accession>
<dbReference type="InterPro" id="IPR012854">
    <property type="entry name" value="Cu_amine_oxidase-like_N"/>
</dbReference>
<dbReference type="RefSeq" id="WP_301629958.1">
    <property type="nucleotide sequence ID" value="NZ_BORS01000016.1"/>
</dbReference>
<name>A0A919Y539_9BACL</name>
<dbReference type="Pfam" id="PF07833">
    <property type="entry name" value="Cu_amine_oxidN1"/>
    <property type="match status" value="1"/>
</dbReference>